<proteinExistence type="predicted"/>
<evidence type="ECO:0000313" key="2">
    <source>
        <dbReference type="EMBL" id="KAJ2892395.1"/>
    </source>
</evidence>
<gene>
    <name evidence="2" type="ORF">MKZ38_009896</name>
</gene>
<reference evidence="2" key="1">
    <citation type="submission" date="2022-07" db="EMBL/GenBank/DDBJ databases">
        <title>Draft genome sequence of Zalerion maritima ATCC 34329, a (micro)plastics degrading marine fungus.</title>
        <authorList>
            <person name="Paco A."/>
            <person name="Goncalves M.F.M."/>
            <person name="Rocha-Santos T.A.P."/>
            <person name="Alves A."/>
        </authorList>
    </citation>
    <scope>NUCLEOTIDE SEQUENCE</scope>
    <source>
        <strain evidence="2">ATCC 34329</strain>
    </source>
</reference>
<sequence>MAGVRGKARPRRRRRRYRHNFSDLHEAAVERLFSPKPAAPQAVGALEPSVALCPPTSPDASPNRTVTQAMCNVTSPRPRDSSSSQQDADLNKPPSLPQGTIDENNDMLPRSEPPLSPSSKTSTVPPDILCLGKVHVTTLTTQGVQTVAQGPWSHNVMTRKLAEELKAPIFLEPPTRGGLSRVKGVVVFQSEYWTQVIVSVLMGEFEPRIMNFKIWDGEMPQSNIGLFITTNRLFDSHESPIPAPLAASRQGLTQTTNWEQNAQAGASDVDGGNGNGNVEIPTIDNAEPKANQADLLHRAHPAVVQAQVPIAQPALPAPAKYAGNPGPALPATPMEPNLDKYCKCCRERCNGSG</sequence>
<dbReference type="EMBL" id="JAKWBI020000816">
    <property type="protein sequence ID" value="KAJ2892395.1"/>
    <property type="molecule type" value="Genomic_DNA"/>
</dbReference>
<dbReference type="AlphaFoldDB" id="A0AAD5WM71"/>
<dbReference type="Proteomes" id="UP001201980">
    <property type="component" value="Unassembled WGS sequence"/>
</dbReference>
<feature type="region of interest" description="Disordered" evidence="1">
    <location>
        <begin position="264"/>
        <end position="283"/>
    </location>
</feature>
<comment type="caution">
    <text evidence="2">The sequence shown here is derived from an EMBL/GenBank/DDBJ whole genome shotgun (WGS) entry which is preliminary data.</text>
</comment>
<name>A0AAD5WM71_9PEZI</name>
<keyword evidence="3" id="KW-1185">Reference proteome</keyword>
<protein>
    <submittedName>
        <fullName evidence="2">Uncharacterized protein</fullName>
    </submittedName>
</protein>
<feature type="region of interest" description="Disordered" evidence="1">
    <location>
        <begin position="1"/>
        <end position="22"/>
    </location>
</feature>
<organism evidence="2 3">
    <name type="scientific">Zalerion maritima</name>
    <dbReference type="NCBI Taxonomy" id="339359"/>
    <lineage>
        <taxon>Eukaryota</taxon>
        <taxon>Fungi</taxon>
        <taxon>Dikarya</taxon>
        <taxon>Ascomycota</taxon>
        <taxon>Pezizomycotina</taxon>
        <taxon>Sordariomycetes</taxon>
        <taxon>Lulworthiomycetidae</taxon>
        <taxon>Lulworthiales</taxon>
        <taxon>Lulworthiaceae</taxon>
        <taxon>Zalerion</taxon>
    </lineage>
</organism>
<evidence type="ECO:0000313" key="3">
    <source>
        <dbReference type="Proteomes" id="UP001201980"/>
    </source>
</evidence>
<feature type="compositionally biased region" description="Basic residues" evidence="1">
    <location>
        <begin position="1"/>
        <end position="19"/>
    </location>
</feature>
<feature type="region of interest" description="Disordered" evidence="1">
    <location>
        <begin position="73"/>
        <end position="124"/>
    </location>
</feature>
<accession>A0AAD5WM71</accession>
<evidence type="ECO:0000256" key="1">
    <source>
        <dbReference type="SAM" id="MobiDB-lite"/>
    </source>
</evidence>